<gene>
    <name evidence="2" type="ORF">PtA15_14A21</name>
</gene>
<name>A0ABY7D153_9BASI</name>
<feature type="region of interest" description="Disordered" evidence="1">
    <location>
        <begin position="1"/>
        <end position="22"/>
    </location>
</feature>
<protein>
    <submittedName>
        <fullName evidence="2">Uncharacterized protein</fullName>
    </submittedName>
</protein>
<evidence type="ECO:0000313" key="3">
    <source>
        <dbReference type="Proteomes" id="UP001164743"/>
    </source>
</evidence>
<dbReference type="SUPFAM" id="SSF52075">
    <property type="entry name" value="Outer arm dynein light chain 1"/>
    <property type="match status" value="1"/>
</dbReference>
<evidence type="ECO:0000313" key="2">
    <source>
        <dbReference type="EMBL" id="WAQ91141.1"/>
    </source>
</evidence>
<sequence>MKRQRNRTPLPLRSPPHHNLSLRSNQLTKLPSEIGNLRSLRVLKLAYNRLDPPLVATSFVPNMMMMVDNRQFRWFSQSRGVCYFAPPARTLVPVDDELPSPLPSLLKTCIRKMCITKDLEGEEESLIGDEDGLQNAHFSRPSLPTHDSHTLCHQAPDPAALLPVQLQKILADPGAYSYCCNLCISRRALKPGTLPQTRPHPRHAFHTNF</sequence>
<organism evidence="2 3">
    <name type="scientific">Puccinia triticina</name>
    <dbReference type="NCBI Taxonomy" id="208348"/>
    <lineage>
        <taxon>Eukaryota</taxon>
        <taxon>Fungi</taxon>
        <taxon>Dikarya</taxon>
        <taxon>Basidiomycota</taxon>
        <taxon>Pucciniomycotina</taxon>
        <taxon>Pucciniomycetes</taxon>
        <taxon>Pucciniales</taxon>
        <taxon>Pucciniaceae</taxon>
        <taxon>Puccinia</taxon>
    </lineage>
</organism>
<proteinExistence type="predicted"/>
<dbReference type="InterPro" id="IPR032675">
    <property type="entry name" value="LRR_dom_sf"/>
</dbReference>
<dbReference type="EMBL" id="CP110434">
    <property type="protein sequence ID" value="WAQ91141.1"/>
    <property type="molecule type" value="Genomic_DNA"/>
</dbReference>
<keyword evidence="3" id="KW-1185">Reference proteome</keyword>
<dbReference type="RefSeq" id="XP_053026696.1">
    <property type="nucleotide sequence ID" value="XM_053162913.1"/>
</dbReference>
<dbReference type="GeneID" id="77803797"/>
<dbReference type="Gene3D" id="3.80.10.10">
    <property type="entry name" value="Ribonuclease Inhibitor"/>
    <property type="match status" value="1"/>
</dbReference>
<dbReference type="Proteomes" id="UP001164743">
    <property type="component" value="Chromosome 14A"/>
</dbReference>
<evidence type="ECO:0000256" key="1">
    <source>
        <dbReference type="SAM" id="MobiDB-lite"/>
    </source>
</evidence>
<accession>A0ABY7D153</accession>
<reference evidence="2" key="1">
    <citation type="submission" date="2022-10" db="EMBL/GenBank/DDBJ databases">
        <title>Puccinia triticina Genome sequencing and assembly.</title>
        <authorList>
            <person name="Li C."/>
        </authorList>
    </citation>
    <scope>NUCLEOTIDE SEQUENCE</scope>
    <source>
        <strain evidence="2">Pt15</strain>
    </source>
</reference>